<accession>A0ABN9M1X0</accession>
<gene>
    <name evidence="2" type="ORF">RIMI_LOCUS15692769</name>
</gene>
<organism evidence="2 3">
    <name type="scientific">Ranitomeya imitator</name>
    <name type="common">mimic poison frog</name>
    <dbReference type="NCBI Taxonomy" id="111125"/>
    <lineage>
        <taxon>Eukaryota</taxon>
        <taxon>Metazoa</taxon>
        <taxon>Chordata</taxon>
        <taxon>Craniata</taxon>
        <taxon>Vertebrata</taxon>
        <taxon>Euteleostomi</taxon>
        <taxon>Amphibia</taxon>
        <taxon>Batrachia</taxon>
        <taxon>Anura</taxon>
        <taxon>Neobatrachia</taxon>
        <taxon>Hyloidea</taxon>
        <taxon>Dendrobatidae</taxon>
        <taxon>Dendrobatinae</taxon>
        <taxon>Ranitomeya</taxon>
    </lineage>
</organism>
<evidence type="ECO:0000256" key="1">
    <source>
        <dbReference type="SAM" id="MobiDB-lite"/>
    </source>
</evidence>
<evidence type="ECO:0000313" key="3">
    <source>
        <dbReference type="Proteomes" id="UP001176940"/>
    </source>
</evidence>
<dbReference type="InterPro" id="IPR039136">
    <property type="entry name" value="NUFIP1-like"/>
</dbReference>
<protein>
    <submittedName>
        <fullName evidence="2">Uncharacterized protein</fullName>
    </submittedName>
</protein>
<reference evidence="2" key="1">
    <citation type="submission" date="2023-07" db="EMBL/GenBank/DDBJ databases">
        <authorList>
            <person name="Stuckert A."/>
        </authorList>
    </citation>
    <scope>NUCLEOTIDE SEQUENCE</scope>
</reference>
<dbReference type="EMBL" id="CAUEEQ010042625">
    <property type="protein sequence ID" value="CAJ0956851.1"/>
    <property type="molecule type" value="Genomic_DNA"/>
</dbReference>
<sequence>MTSSSCLYAEPQAYFVREARRLRTAVLCSALNRADKVCLRHSQKTRGGCHPMKMGGPSLDRPPSCNPSLVGLQESIMQVYGSQGLEESLLSSTLGSDSGEDPTSTSLTVVPKQVTSALSQLISCYGSASDSDSEPEEIPMKKISEAIEENRHILEAHRQSTDSVPANVKTKNTSEVSNADSCSTELKPKVSHNKSHTNKGRNNTKRPVNTKRRNTLLEMLLARDIRHERNVILQCVRYIVQNRFFEATLNNEVQVSKESSPAKLTDLNGERKSKVKSEHYSGLDDKKMPVTSSVLRPLDPVDDEIWETNASCMETFAV</sequence>
<dbReference type="Proteomes" id="UP001176940">
    <property type="component" value="Unassembled WGS sequence"/>
</dbReference>
<dbReference type="PANTHER" id="PTHR13309">
    <property type="entry name" value="NUCLEAR FRAGILE X MENTAL RETARDATION PROTEIN INTERACTING PROTEIN 1"/>
    <property type="match status" value="1"/>
</dbReference>
<evidence type="ECO:0000313" key="2">
    <source>
        <dbReference type="EMBL" id="CAJ0956851.1"/>
    </source>
</evidence>
<comment type="caution">
    <text evidence="2">The sequence shown here is derived from an EMBL/GenBank/DDBJ whole genome shotgun (WGS) entry which is preliminary data.</text>
</comment>
<feature type="region of interest" description="Disordered" evidence="1">
    <location>
        <begin position="255"/>
        <end position="283"/>
    </location>
</feature>
<feature type="compositionally biased region" description="Basic residues" evidence="1">
    <location>
        <begin position="189"/>
        <end position="211"/>
    </location>
</feature>
<dbReference type="PANTHER" id="PTHR13309:SF0">
    <property type="entry name" value="FMR1-INTERACTING PROTEIN NUFIP1"/>
    <property type="match status" value="1"/>
</dbReference>
<feature type="compositionally biased region" description="Polar residues" evidence="1">
    <location>
        <begin position="161"/>
        <end position="184"/>
    </location>
</feature>
<feature type="region of interest" description="Disordered" evidence="1">
    <location>
        <begin position="158"/>
        <end position="211"/>
    </location>
</feature>
<keyword evidence="3" id="KW-1185">Reference proteome</keyword>
<proteinExistence type="predicted"/>
<feature type="compositionally biased region" description="Basic and acidic residues" evidence="1">
    <location>
        <begin position="268"/>
        <end position="283"/>
    </location>
</feature>
<name>A0ABN9M1X0_9NEOB</name>